<reference evidence="2 3" key="1">
    <citation type="journal article" date="2016" name="Mol. Biol. Evol.">
        <title>Comparative Genomics of Early-Diverging Mushroom-Forming Fungi Provides Insights into the Origins of Lignocellulose Decay Capabilities.</title>
        <authorList>
            <person name="Nagy L.G."/>
            <person name="Riley R."/>
            <person name="Tritt A."/>
            <person name="Adam C."/>
            <person name="Daum C."/>
            <person name="Floudas D."/>
            <person name="Sun H."/>
            <person name="Yadav J.S."/>
            <person name="Pangilinan J."/>
            <person name="Larsson K.H."/>
            <person name="Matsuura K."/>
            <person name="Barry K."/>
            <person name="Labutti K."/>
            <person name="Kuo R."/>
            <person name="Ohm R.A."/>
            <person name="Bhattacharya S.S."/>
            <person name="Shirouzu T."/>
            <person name="Yoshinaga Y."/>
            <person name="Martin F.M."/>
            <person name="Grigoriev I.V."/>
            <person name="Hibbett D.S."/>
        </authorList>
    </citation>
    <scope>NUCLEOTIDE SEQUENCE [LARGE SCALE GENOMIC DNA]</scope>
    <source>
        <strain evidence="2 3">HHB12029</strain>
    </source>
</reference>
<proteinExistence type="predicted"/>
<dbReference type="InParanoid" id="A0A165MDI8"/>
<accession>A0A165MDI8</accession>
<organism evidence="2 3">
    <name type="scientific">Exidia glandulosa HHB12029</name>
    <dbReference type="NCBI Taxonomy" id="1314781"/>
    <lineage>
        <taxon>Eukaryota</taxon>
        <taxon>Fungi</taxon>
        <taxon>Dikarya</taxon>
        <taxon>Basidiomycota</taxon>
        <taxon>Agaricomycotina</taxon>
        <taxon>Agaricomycetes</taxon>
        <taxon>Auriculariales</taxon>
        <taxon>Exidiaceae</taxon>
        <taxon>Exidia</taxon>
    </lineage>
</organism>
<dbReference type="Pfam" id="PF18596">
    <property type="entry name" value="Sld7_C"/>
    <property type="match status" value="1"/>
</dbReference>
<gene>
    <name evidence="2" type="ORF">EXIGLDRAFT_831679</name>
</gene>
<sequence length="85" mass="9456">MDTDSPLLETVTIKSVAVKVLSQRGLMKDHPEFKEVYQWTLRGVGFAMRKKMTTAQIDIGLIKRLVEAHTDMYVDSRGGGSLSAT</sequence>
<dbReference type="OrthoDB" id="5599874at2759"/>
<dbReference type="Proteomes" id="UP000077266">
    <property type="component" value="Unassembled WGS sequence"/>
</dbReference>
<evidence type="ECO:0000259" key="1">
    <source>
        <dbReference type="Pfam" id="PF18596"/>
    </source>
</evidence>
<name>A0A165MDI8_EXIGL</name>
<protein>
    <recommendedName>
        <fullName evidence="1">Sld7 C-terminal domain-containing protein</fullName>
    </recommendedName>
</protein>
<dbReference type="AlphaFoldDB" id="A0A165MDI8"/>
<evidence type="ECO:0000313" key="2">
    <source>
        <dbReference type="EMBL" id="KZV99110.1"/>
    </source>
</evidence>
<keyword evidence="3" id="KW-1185">Reference proteome</keyword>
<evidence type="ECO:0000313" key="3">
    <source>
        <dbReference type="Proteomes" id="UP000077266"/>
    </source>
</evidence>
<feature type="domain" description="Sld7 C-terminal" evidence="1">
    <location>
        <begin position="12"/>
        <end position="74"/>
    </location>
</feature>
<dbReference type="InterPro" id="IPR041260">
    <property type="entry name" value="Sld7_C"/>
</dbReference>
<dbReference type="EMBL" id="KV425912">
    <property type="protein sequence ID" value="KZV99110.1"/>
    <property type="molecule type" value="Genomic_DNA"/>
</dbReference>